<dbReference type="PIRSF" id="PIRSF037505">
    <property type="entry name" value="Betaine_HMT"/>
    <property type="match status" value="1"/>
</dbReference>
<dbReference type="AlphaFoldDB" id="A0AA88YDN0"/>
<dbReference type="Proteomes" id="UP001186944">
    <property type="component" value="Unassembled WGS sequence"/>
</dbReference>
<comment type="pathway">
    <text evidence="3">Amino-acid biosynthesis; L-methionine biosynthesis via de novo pathway.</text>
</comment>
<evidence type="ECO:0000256" key="1">
    <source>
        <dbReference type="ARBA" id="ARBA00022603"/>
    </source>
</evidence>
<dbReference type="GO" id="GO:0008270">
    <property type="term" value="F:zinc ion binding"/>
    <property type="evidence" value="ECO:0007669"/>
    <property type="project" value="InterPro"/>
</dbReference>
<feature type="binding site" evidence="4 5">
    <location>
        <position position="285"/>
    </location>
    <ligand>
        <name>Zn(2+)</name>
        <dbReference type="ChEBI" id="CHEBI:29105"/>
    </ligand>
</feature>
<keyword evidence="2 5" id="KW-0808">Transferase</keyword>
<accession>A0AA88YDN0</accession>
<feature type="non-terminal residue" evidence="7">
    <location>
        <position position="1"/>
    </location>
</feature>
<evidence type="ECO:0000256" key="3">
    <source>
        <dbReference type="ARBA" id="ARBA00034478"/>
    </source>
</evidence>
<protein>
    <recommendedName>
        <fullName evidence="6">Hcy-binding domain-containing protein</fullName>
    </recommendedName>
</protein>
<evidence type="ECO:0000313" key="8">
    <source>
        <dbReference type="Proteomes" id="UP001186944"/>
    </source>
</evidence>
<dbReference type="InterPro" id="IPR017226">
    <property type="entry name" value="BHMT-like"/>
</dbReference>
<name>A0AA88YDN0_PINIB</name>
<proteinExistence type="predicted"/>
<comment type="caution">
    <text evidence="7">The sequence shown here is derived from an EMBL/GenBank/DDBJ whole genome shotgun (WGS) entry which is preliminary data.</text>
</comment>
<evidence type="ECO:0000313" key="7">
    <source>
        <dbReference type="EMBL" id="KAK3097402.1"/>
    </source>
</evidence>
<feature type="binding site" evidence="4 5">
    <location>
        <position position="286"/>
    </location>
    <ligand>
        <name>Zn(2+)</name>
        <dbReference type="ChEBI" id="CHEBI:29105"/>
    </ligand>
</feature>
<dbReference type="Pfam" id="PF02574">
    <property type="entry name" value="S-methyl_trans"/>
    <property type="match status" value="1"/>
</dbReference>
<dbReference type="PROSITE" id="PS50970">
    <property type="entry name" value="HCY"/>
    <property type="match status" value="1"/>
</dbReference>
<dbReference type="InterPro" id="IPR036589">
    <property type="entry name" value="HCY_dom_sf"/>
</dbReference>
<dbReference type="PANTHER" id="PTHR11103:SF18">
    <property type="entry name" value="SLR1189 PROTEIN"/>
    <property type="match status" value="1"/>
</dbReference>
<dbReference type="SUPFAM" id="SSF82282">
    <property type="entry name" value="Homocysteine S-methyltransferase"/>
    <property type="match status" value="1"/>
</dbReference>
<evidence type="ECO:0000256" key="5">
    <source>
        <dbReference type="PROSITE-ProRule" id="PRU00333"/>
    </source>
</evidence>
<dbReference type="Gene3D" id="3.20.20.330">
    <property type="entry name" value="Homocysteine-binding-like domain"/>
    <property type="match status" value="1"/>
</dbReference>
<keyword evidence="4 5" id="KW-0479">Metal-binding</keyword>
<sequence length="342" mass="38119">LRDGEDIIIAEGYIWELERRGYISAGGFVPEIVIENPDVVQALHEEFIHAGSDVAEALTYYAHRDKLRTIGREDVLEKLNRTALKIARHVANKTGTLMAGGICNTGVYNPDDLESIEKTKAMFKEQVEWAADEGADYIIGETFNDYGEALLALQAIQKYGKGLPAVITLVAFMPDQTTDEIPIPEACRRLEEAGAAVVGLNCSRGPEVMLPLIKEIRKACKGPIAAIPVPFRCRDDCRTFQSLRDPVSGERFDPPDRNCVQCSRGEIRSFATECKNIGVQYIGLCCGNYSGFMREISEAYGRKPPASKFSTRIDQNCIYGDTSKRDKYKRSEKIRQYMLSGI</sequence>
<keyword evidence="8" id="KW-1185">Reference proteome</keyword>
<feature type="binding site" evidence="4 5">
    <location>
        <position position="202"/>
    </location>
    <ligand>
        <name>Zn(2+)</name>
        <dbReference type="ChEBI" id="CHEBI:29105"/>
    </ligand>
</feature>
<dbReference type="EMBL" id="VSWD01000007">
    <property type="protein sequence ID" value="KAK3097402.1"/>
    <property type="molecule type" value="Genomic_DNA"/>
</dbReference>
<dbReference type="InterPro" id="IPR003726">
    <property type="entry name" value="HCY_dom"/>
</dbReference>
<evidence type="ECO:0000256" key="2">
    <source>
        <dbReference type="ARBA" id="ARBA00022679"/>
    </source>
</evidence>
<comment type="cofactor">
    <cofactor evidence="4">
        <name>Zn(2+)</name>
        <dbReference type="ChEBI" id="CHEBI:29105"/>
    </cofactor>
    <text evidence="4">Binds 1 zinc ion per subunit.</text>
</comment>
<gene>
    <name evidence="7" type="ORF">FSP39_009323</name>
</gene>
<keyword evidence="4 5" id="KW-0862">Zinc</keyword>
<keyword evidence="1 5" id="KW-0489">Methyltransferase</keyword>
<reference evidence="7" key="1">
    <citation type="submission" date="2019-08" db="EMBL/GenBank/DDBJ databases">
        <title>The improved chromosome-level genome for the pearl oyster Pinctada fucata martensii using PacBio sequencing and Hi-C.</title>
        <authorList>
            <person name="Zheng Z."/>
        </authorList>
    </citation>
    <scope>NUCLEOTIDE SEQUENCE</scope>
    <source>
        <strain evidence="7">ZZ-2019</strain>
        <tissue evidence="7">Adductor muscle</tissue>
    </source>
</reference>
<evidence type="ECO:0000259" key="6">
    <source>
        <dbReference type="PROSITE" id="PS50970"/>
    </source>
</evidence>
<organism evidence="7 8">
    <name type="scientific">Pinctada imbricata</name>
    <name type="common">Atlantic pearl-oyster</name>
    <name type="synonym">Pinctada martensii</name>
    <dbReference type="NCBI Taxonomy" id="66713"/>
    <lineage>
        <taxon>Eukaryota</taxon>
        <taxon>Metazoa</taxon>
        <taxon>Spiralia</taxon>
        <taxon>Lophotrochozoa</taxon>
        <taxon>Mollusca</taxon>
        <taxon>Bivalvia</taxon>
        <taxon>Autobranchia</taxon>
        <taxon>Pteriomorphia</taxon>
        <taxon>Pterioida</taxon>
        <taxon>Pterioidea</taxon>
        <taxon>Pteriidae</taxon>
        <taxon>Pinctada</taxon>
    </lineage>
</organism>
<dbReference type="PANTHER" id="PTHR11103">
    <property type="entry name" value="SLR1189 PROTEIN"/>
    <property type="match status" value="1"/>
</dbReference>
<dbReference type="GO" id="GO:0008168">
    <property type="term" value="F:methyltransferase activity"/>
    <property type="evidence" value="ECO:0007669"/>
    <property type="project" value="UniProtKB-UniRule"/>
</dbReference>
<evidence type="ECO:0000256" key="4">
    <source>
        <dbReference type="PIRSR" id="PIRSR037505-2"/>
    </source>
</evidence>
<feature type="domain" description="Hcy-binding" evidence="6">
    <location>
        <begin position="1"/>
        <end position="300"/>
    </location>
</feature>
<dbReference type="GO" id="GO:0032259">
    <property type="term" value="P:methylation"/>
    <property type="evidence" value="ECO:0007669"/>
    <property type="project" value="UniProtKB-KW"/>
</dbReference>
<dbReference type="GO" id="GO:0009086">
    <property type="term" value="P:methionine biosynthetic process"/>
    <property type="evidence" value="ECO:0007669"/>
    <property type="project" value="InterPro"/>
</dbReference>